<dbReference type="EMBL" id="JARBJD010000242">
    <property type="protein sequence ID" value="KAK2945981.1"/>
    <property type="molecule type" value="Genomic_DNA"/>
</dbReference>
<gene>
    <name evidence="1" type="ORF">BLNAU_19125</name>
</gene>
<evidence type="ECO:0000313" key="2">
    <source>
        <dbReference type="Proteomes" id="UP001281761"/>
    </source>
</evidence>
<name>A0ABQ9X2J0_9EUKA</name>
<evidence type="ECO:0000313" key="1">
    <source>
        <dbReference type="EMBL" id="KAK2945981.1"/>
    </source>
</evidence>
<reference evidence="1 2" key="1">
    <citation type="journal article" date="2022" name="bioRxiv">
        <title>Genomics of Preaxostyla Flagellates Illuminates Evolutionary Transitions and the Path Towards Mitochondrial Loss.</title>
        <authorList>
            <person name="Novak L.V.F."/>
            <person name="Treitli S.C."/>
            <person name="Pyrih J."/>
            <person name="Halakuc P."/>
            <person name="Pipaliya S.V."/>
            <person name="Vacek V."/>
            <person name="Brzon O."/>
            <person name="Soukal P."/>
            <person name="Eme L."/>
            <person name="Dacks J.B."/>
            <person name="Karnkowska A."/>
            <person name="Elias M."/>
            <person name="Hampl V."/>
        </authorList>
    </citation>
    <scope>NUCLEOTIDE SEQUENCE [LARGE SCALE GENOMIC DNA]</scope>
    <source>
        <strain evidence="1">NAU3</strain>
        <tissue evidence="1">Gut</tissue>
    </source>
</reference>
<accession>A0ABQ9X2J0</accession>
<protein>
    <submittedName>
        <fullName evidence="1">Uncharacterized protein</fullName>
    </submittedName>
</protein>
<keyword evidence="2" id="KW-1185">Reference proteome</keyword>
<comment type="caution">
    <text evidence="1">The sequence shown here is derived from an EMBL/GenBank/DDBJ whole genome shotgun (WGS) entry which is preliminary data.</text>
</comment>
<organism evidence="1 2">
    <name type="scientific">Blattamonas nauphoetae</name>
    <dbReference type="NCBI Taxonomy" id="2049346"/>
    <lineage>
        <taxon>Eukaryota</taxon>
        <taxon>Metamonada</taxon>
        <taxon>Preaxostyla</taxon>
        <taxon>Oxymonadida</taxon>
        <taxon>Blattamonas</taxon>
    </lineage>
</organism>
<proteinExistence type="predicted"/>
<sequence>MKSTLSLTTPYGLNQLEIEDGNEQQTIHEMVLKQVLAPSEKYICHLCVNRFSIIDPNLSFEFITLLAQLVRISPFYQPTMELVLHLPVLLTIPGCFTFFDDETGFSYSLSCLNVACDEWDKQGEIIGRSVTTLE</sequence>
<dbReference type="Proteomes" id="UP001281761">
    <property type="component" value="Unassembled WGS sequence"/>
</dbReference>